<sequence length="1966" mass="219843">MNSSSDTAGFQIIGARKQLYVVPPWHTHHTSEESCTVLYLVSSPLPSDVSSVVFNITTRNQGWHSNPRDGIWSWFEVSILSSWQQNAMPKLDDLMKPTYVQPCPDDFGEYLQEQGLYFKEIPSKIAASSSGISISLSDTSMRRSWVEMVHIYGKDDNAKGGSFLPILEEGDRLVIWARTKFAGWVNYIDQACILISTSPIPLSWTVKQDLLLPSNEVKGLITGTNSMTNVDLIKFPITRRSVQSDSTRSQAVINPPDVEGESVRRKHTSSDQTPKRDEPDRSSQQQDEQISHLESVLSHMCSDDSRKPDVLSSLGFGYMFRYKRSSKKEDIEKSLDLHRLAMEQEPENREFRARFVLALLDRYSGFHDSADIDLAIVELEKTIPLPLDFPQRQGYLESFANAYRSRHRDTGNEGDIQRLIQLYKEIETTFPDDSVEKAIYTGQRMKYDETVSIEERDIALRQMEDALIPTPAHLQQYQVLLRLLSKQYYARWELTGDSKDLELAISKAKDHVSALPENDVSVSSAAVYEFLGHLLRKKGLRSENTAELMAACEQMEKALDAAPPNSIYRDLMVIKRAEYLAMLPFESKRREALLRTAVEKCDYLHTTWFNRLSNPAKSSLLMFISWHYYNLYVFTKHPADLEQALQYVEGKSDLESIEGGVDKTLLRWKGEMWLVKANETRVTDGTATRRGMQYLLQSSASDSSLPRERVLSAESIIRRANRTGSWELASKAADQIFPLLPLITSRDLSNEDKIYTLQDISTIASNACAAILMFRPPMEALLKLEVGRGIVMGDLINNSSDLSGLHQAHPDLAQEYERLRLQAFHSLKHEKWETGQTQLLNERRIVFQQLQQCERQIRAKAGFEGFLHPMNIRQMVDCAREGPIIVVNITCTSSDAIFVLSPTIIGHHRLNSMITRAVDKFREYLMRHAMTELYGDPWSYEKDPGARDLDSDLPREAYDNNLLSWLWYTCVKPILTSLASDGHISSGEEKSRVWWIGTGAAAGLPFHAAGDYSQSQENKGESCLDHVISSYTPTIKALHAVRAKAAAQQASRRVKERPSLLVATMPDTPGYGALHGVRREAQGISDAVGQSMEVKQLISPSTDEVLSQLQDCDLVHFACHGHSDPGNPANSHLLLQKHSDTGMVVDKLTVSKLLDTQTISRAWIAYLSACSTAEIRDRRLLDEGLHITSGFLMAGFTHVIGSLWPAEDELDTAVLQSGVLRSRSIIRELFAYAMVASNTCDPQGVENRAFRPLSRARFIYSTRRPDIVSLLKLLLYRSPILSHRFIVTMTRGELNYCLRNQPKRCQIHTYRLGNSLKAFNLLFFVSASRSSILTSSKIEMSQKRALLIGSPLGLQGPIHDVNAMEELLQELGFRIIRCCGEEATQAGIRGAWRRLINECEANDAVVIYYSGHGNLINASGFVGPGPPACYQSLCPMDYGQGPVDDFRGILDFEITFLVRQTTQKTENVTVIFDCCHSAHITRAPTVQSESGVQAIARSLPRMAYDITSYVRSLQEGSGRVEDSFLVSQDNPHAVRIFAAEVDEKAFEYRKEDGSWTGAMTEALIQEIRQLQGRGASWRTTIVKVRQQVQRRFKQRPQSHGPDQRLFFSTDMTPANILHLKIQEGRAIVGGGSVVGVRRGDVYTIQPFGDECINDERCLGTGTVVGLSGFQALLSLDLSPGCSIPQEGALAFTKAEEGLSNPSVLELYNRFADGPTMRLTNGTFSLRFADAHSSEDVSPQASANCVLSDGSIMLFTADDILIAKCNYTTEGILSTMVAAEQLAKAQRLLYLRCEESEEQLDHRLQVTLSRQGSTEGEAVSIEGVGIQEGEFLQIKLENLGSERVYVAVFDINVAGKITLLTKATPCGKPMSSRMKSTLGTNWLDQRGLGVHWPAGVARERPIPEHLVVVVADNEVDLRALETAENILKLRDVQRAPEIPHICWDVLHVGFKLLPTSAAECVDGAAPA</sequence>
<feature type="domain" description="CHAT" evidence="9">
    <location>
        <begin position="962"/>
        <end position="1210"/>
    </location>
</feature>
<evidence type="ECO:0000256" key="4">
    <source>
        <dbReference type="ARBA" id="ARBA00022703"/>
    </source>
</evidence>
<dbReference type="Gene3D" id="3.40.50.1460">
    <property type="match status" value="1"/>
</dbReference>
<evidence type="ECO:0000259" key="8">
    <source>
        <dbReference type="Pfam" id="PF00656"/>
    </source>
</evidence>
<feature type="domain" description="Peptidase C14 caspase" evidence="8">
    <location>
        <begin position="1343"/>
        <end position="1599"/>
    </location>
</feature>
<keyword evidence="3" id="KW-0645">Protease</keyword>
<evidence type="ECO:0000259" key="9">
    <source>
        <dbReference type="Pfam" id="PF12770"/>
    </source>
</evidence>
<name>A0A370C5Q8_ASPNG</name>
<comment type="similarity">
    <text evidence="2">Belongs to the peptidase C14B family.</text>
</comment>
<comment type="function">
    <text evidence="1">Involved in cell death (apoptosis).</text>
</comment>
<keyword evidence="5" id="KW-0788">Thiol protease</keyword>
<dbReference type="SUPFAM" id="SSF52129">
    <property type="entry name" value="Caspase-like"/>
    <property type="match status" value="1"/>
</dbReference>
<dbReference type="InterPro" id="IPR011990">
    <property type="entry name" value="TPR-like_helical_dom_sf"/>
</dbReference>
<gene>
    <name evidence="10" type="ORF">M747DRAFT_235560</name>
</gene>
<evidence type="ECO:0000256" key="2">
    <source>
        <dbReference type="ARBA" id="ARBA00009005"/>
    </source>
</evidence>
<reference evidence="10 11" key="1">
    <citation type="submission" date="2018-07" db="EMBL/GenBank/DDBJ databases">
        <title>Section-level genome sequencing of Aspergillus section Nigri to investigate inter- and intra-species variation.</title>
        <authorList>
            <consortium name="DOE Joint Genome Institute"/>
            <person name="Vesth T.C."/>
            <person name="Nybo J.L."/>
            <person name="Theobald S."/>
            <person name="Frisvad J.C."/>
            <person name="Larsen T.O."/>
            <person name="Nielsen K.F."/>
            <person name="Hoof J.B."/>
            <person name="Brandl J."/>
            <person name="Salamov A."/>
            <person name="Riley R."/>
            <person name="Gladden J.M."/>
            <person name="Phatale P."/>
            <person name="Nielsen M.T."/>
            <person name="Lyhne E.K."/>
            <person name="Kogle M.E."/>
            <person name="Strasser K."/>
            <person name="McDonnell E."/>
            <person name="Barry K."/>
            <person name="Clum A."/>
            <person name="Chen C."/>
            <person name="Nolan M."/>
            <person name="Sandor L."/>
            <person name="Kuo A."/>
            <person name="Lipzen A."/>
            <person name="Hainaut M."/>
            <person name="Drula E."/>
            <person name="Tsang A."/>
            <person name="Magnuson J.K."/>
            <person name="Henrissat B."/>
            <person name="Wiebenga A."/>
            <person name="Simmons B.A."/>
            <person name="Makela M.R."/>
            <person name="De vries R.P."/>
            <person name="Grigoriev I.V."/>
            <person name="Mortensen U.H."/>
            <person name="Baker S.E."/>
            <person name="Andersen M.R."/>
        </authorList>
    </citation>
    <scope>NUCLEOTIDE SEQUENCE [LARGE SCALE GENOMIC DNA]</scope>
    <source>
        <strain evidence="10 11">ATCC 13496</strain>
    </source>
</reference>
<dbReference type="PANTHER" id="PTHR48104">
    <property type="entry name" value="METACASPASE-4"/>
    <property type="match status" value="1"/>
</dbReference>
<proteinExistence type="inferred from homology"/>
<organism evidence="10 11">
    <name type="scientific">Aspergillus niger ATCC 13496</name>
    <dbReference type="NCBI Taxonomy" id="1353008"/>
    <lineage>
        <taxon>Eukaryota</taxon>
        <taxon>Fungi</taxon>
        <taxon>Dikarya</taxon>
        <taxon>Ascomycota</taxon>
        <taxon>Pezizomycotina</taxon>
        <taxon>Eurotiomycetes</taxon>
        <taxon>Eurotiomycetidae</taxon>
        <taxon>Eurotiales</taxon>
        <taxon>Aspergillaceae</taxon>
        <taxon>Aspergillus</taxon>
        <taxon>Aspergillus subgen. Circumdati</taxon>
    </lineage>
</organism>
<dbReference type="InterPro" id="IPR050452">
    <property type="entry name" value="Metacaspase"/>
</dbReference>
<feature type="region of interest" description="Disordered" evidence="7">
    <location>
        <begin position="244"/>
        <end position="291"/>
    </location>
</feature>
<evidence type="ECO:0000256" key="1">
    <source>
        <dbReference type="ARBA" id="ARBA00003621"/>
    </source>
</evidence>
<dbReference type="InterPro" id="IPR011600">
    <property type="entry name" value="Pept_C14_caspase"/>
</dbReference>
<evidence type="ECO:0000256" key="3">
    <source>
        <dbReference type="ARBA" id="ARBA00022670"/>
    </source>
</evidence>
<dbReference type="GO" id="GO:0006915">
    <property type="term" value="P:apoptotic process"/>
    <property type="evidence" value="ECO:0007669"/>
    <property type="project" value="UniProtKB-KW"/>
</dbReference>
<dbReference type="Pfam" id="PF00656">
    <property type="entry name" value="Peptidase_C14"/>
    <property type="match status" value="1"/>
</dbReference>
<evidence type="ECO:0000313" key="10">
    <source>
        <dbReference type="EMBL" id="RDH21233.1"/>
    </source>
</evidence>
<dbReference type="Pfam" id="PF12770">
    <property type="entry name" value="CHAT"/>
    <property type="match status" value="1"/>
</dbReference>
<dbReference type="Gene3D" id="1.25.40.10">
    <property type="entry name" value="Tetratricopeptide repeat domain"/>
    <property type="match status" value="1"/>
</dbReference>
<dbReference type="Proteomes" id="UP000253845">
    <property type="component" value="Unassembled WGS sequence"/>
</dbReference>
<keyword evidence="4" id="KW-0053">Apoptosis</keyword>
<evidence type="ECO:0000256" key="5">
    <source>
        <dbReference type="ARBA" id="ARBA00022807"/>
    </source>
</evidence>
<keyword evidence="5" id="KW-0378">Hydrolase</keyword>
<accession>A0A370C5Q8</accession>
<protein>
    <submittedName>
        <fullName evidence="10">Uncharacterized protein</fullName>
    </submittedName>
</protein>
<dbReference type="InterPro" id="IPR029030">
    <property type="entry name" value="Caspase-like_dom_sf"/>
</dbReference>
<evidence type="ECO:0000256" key="6">
    <source>
        <dbReference type="ARBA" id="ARBA00023145"/>
    </source>
</evidence>
<dbReference type="VEuPathDB" id="FungiDB:M747DRAFT_235560"/>
<dbReference type="GO" id="GO:0006508">
    <property type="term" value="P:proteolysis"/>
    <property type="evidence" value="ECO:0007669"/>
    <property type="project" value="UniProtKB-KW"/>
</dbReference>
<evidence type="ECO:0000313" key="11">
    <source>
        <dbReference type="Proteomes" id="UP000253845"/>
    </source>
</evidence>
<dbReference type="InterPro" id="IPR024983">
    <property type="entry name" value="CHAT_dom"/>
</dbReference>
<evidence type="ECO:0000256" key="7">
    <source>
        <dbReference type="SAM" id="MobiDB-lite"/>
    </source>
</evidence>
<dbReference type="EMBL" id="KZ851911">
    <property type="protein sequence ID" value="RDH21233.1"/>
    <property type="molecule type" value="Genomic_DNA"/>
</dbReference>
<dbReference type="GO" id="GO:0005737">
    <property type="term" value="C:cytoplasm"/>
    <property type="evidence" value="ECO:0007669"/>
    <property type="project" value="TreeGrafter"/>
</dbReference>
<dbReference type="PANTHER" id="PTHR48104:SF30">
    <property type="entry name" value="METACASPASE-1"/>
    <property type="match status" value="1"/>
</dbReference>
<dbReference type="GO" id="GO:0004197">
    <property type="term" value="F:cysteine-type endopeptidase activity"/>
    <property type="evidence" value="ECO:0007669"/>
    <property type="project" value="InterPro"/>
</dbReference>
<keyword evidence="6" id="KW-0865">Zymogen</keyword>